<dbReference type="Pfam" id="PF00753">
    <property type="entry name" value="Lactamase_B"/>
    <property type="match status" value="1"/>
</dbReference>
<dbReference type="Gene3D" id="3.60.15.10">
    <property type="entry name" value="Ribonuclease Z/Hydroxyacylglutathione hydrolase-like"/>
    <property type="match status" value="1"/>
</dbReference>
<sequence>MSQRATQQDWTIAGPEEVAPGVHRIPLPLPMDGLKAVNVYAVIGDDRPTLVDGGWEIEVAQRALDEALRDLGLSTQDVEQCLVTHHHRDHLTMAMGLRQRAGVLVALGEGEAPQLEAIRQAPGLEGARTLLVAAGADSVLEEIERAPHEPVDLDLWTDPDRWLVDDESVAAAGRSLRVKATPGHTSGHVVFFDDDAGLVFAGDHVLPHITPSIGFQAKPAATPLADYLDSLAAMLAEPDRVLLPAHGPAGGSLHRRVEELLSHHETRLAQTEAVVRAGASTGFDAARALRWTRHERHLDDLDPFNQMLATTETLAHLQVLAAQGRVRESAVDGVWRYS</sequence>
<dbReference type="Proteomes" id="UP001381003">
    <property type="component" value="Chromosome"/>
</dbReference>
<dbReference type="Gene3D" id="1.10.10.10">
    <property type="entry name" value="Winged helix-like DNA-binding domain superfamily/Winged helix DNA-binding domain"/>
    <property type="match status" value="1"/>
</dbReference>
<accession>A0ABZ2FFE9</accession>
<evidence type="ECO:0000313" key="2">
    <source>
        <dbReference type="EMBL" id="WWF05240.1"/>
    </source>
</evidence>
<organism evidence="2 3">
    <name type="scientific">Janibacter terrae</name>
    <dbReference type="NCBI Taxonomy" id="103817"/>
    <lineage>
        <taxon>Bacteria</taxon>
        <taxon>Bacillati</taxon>
        <taxon>Actinomycetota</taxon>
        <taxon>Actinomycetes</taxon>
        <taxon>Micrococcales</taxon>
        <taxon>Intrasporangiaceae</taxon>
        <taxon>Janibacter</taxon>
    </lineage>
</organism>
<proteinExistence type="predicted"/>
<dbReference type="PANTHER" id="PTHR23131">
    <property type="entry name" value="ENDORIBONUCLEASE LACTB2"/>
    <property type="match status" value="1"/>
</dbReference>
<gene>
    <name evidence="2" type="ORF">N5P18_16545</name>
</gene>
<dbReference type="InterPro" id="IPR036388">
    <property type="entry name" value="WH-like_DNA-bd_sf"/>
</dbReference>
<dbReference type="SUPFAM" id="SSF56281">
    <property type="entry name" value="Metallo-hydrolase/oxidoreductase"/>
    <property type="match status" value="1"/>
</dbReference>
<feature type="domain" description="Metallo-beta-lactamase" evidence="1">
    <location>
        <begin position="36"/>
        <end position="246"/>
    </location>
</feature>
<keyword evidence="3" id="KW-1185">Reference proteome</keyword>
<reference evidence="2 3" key="1">
    <citation type="submission" date="2022-09" db="EMBL/GenBank/DDBJ databases">
        <title>Complete genome sequence of Janibacter terrae strain COS04-44, PCL-degrading bacteria isolated from oil spilled coast.</title>
        <authorList>
            <person name="Park H."/>
            <person name="Kim J.Y."/>
            <person name="An S.H."/>
            <person name="Lee C.M."/>
            <person name="Weon H.-Y."/>
        </authorList>
    </citation>
    <scope>NUCLEOTIDE SEQUENCE [LARGE SCALE GENOMIC DNA]</scope>
    <source>
        <strain evidence="2 3">COS04-44</strain>
    </source>
</reference>
<dbReference type="SMART" id="SM00849">
    <property type="entry name" value="Lactamase_B"/>
    <property type="match status" value="1"/>
</dbReference>
<dbReference type="InterPro" id="IPR036866">
    <property type="entry name" value="RibonucZ/Hydroxyglut_hydro"/>
</dbReference>
<dbReference type="PANTHER" id="PTHR23131:SF4">
    <property type="entry name" value="METALLO-BETA-LACTAMASE SUPERFAMILY POTEIN"/>
    <property type="match status" value="1"/>
</dbReference>
<name>A0ABZ2FFE9_9MICO</name>
<evidence type="ECO:0000313" key="3">
    <source>
        <dbReference type="Proteomes" id="UP001381003"/>
    </source>
</evidence>
<dbReference type="InterPro" id="IPR050662">
    <property type="entry name" value="Sec-metab_biosynth-thioest"/>
</dbReference>
<dbReference type="InterPro" id="IPR001279">
    <property type="entry name" value="Metallo-B-lactamas"/>
</dbReference>
<dbReference type="RefSeq" id="WP_068422010.1">
    <property type="nucleotide sequence ID" value="NZ_CP104874.1"/>
</dbReference>
<dbReference type="EMBL" id="CP104874">
    <property type="protein sequence ID" value="WWF05240.1"/>
    <property type="molecule type" value="Genomic_DNA"/>
</dbReference>
<protein>
    <submittedName>
        <fullName evidence="2">MBL fold metallo-hydrolase</fullName>
    </submittedName>
</protein>
<evidence type="ECO:0000259" key="1">
    <source>
        <dbReference type="SMART" id="SM00849"/>
    </source>
</evidence>